<dbReference type="Pfam" id="PF13561">
    <property type="entry name" value="adh_short_C2"/>
    <property type="match status" value="1"/>
</dbReference>
<dbReference type="AlphaFoldDB" id="A0A1V0N5Y6"/>
<dbReference type="PANTHER" id="PTHR43296:SF2">
    <property type="entry name" value="PEROXISOMAL 2,4-DIENOYL-COA REDUCTASE [(3E)-ENOYL-COA-PRODUCING]"/>
    <property type="match status" value="1"/>
</dbReference>
<protein>
    <submittedName>
        <fullName evidence="3">Short-chain dehydrogenase/reductase family</fullName>
    </submittedName>
</protein>
<evidence type="ECO:0000256" key="2">
    <source>
        <dbReference type="ARBA" id="ARBA00023002"/>
    </source>
</evidence>
<accession>A0A1V0N5Y6</accession>
<dbReference type="GO" id="GO:0008670">
    <property type="term" value="F:2,4-dienoyl-CoA reductase (NADPH) activity"/>
    <property type="evidence" value="ECO:0007669"/>
    <property type="project" value="InterPro"/>
</dbReference>
<proteinExistence type="predicted"/>
<dbReference type="InterPro" id="IPR036291">
    <property type="entry name" value="NAD(P)-bd_dom_sf"/>
</dbReference>
<dbReference type="RefSeq" id="WP_081143013.1">
    <property type="nucleotide sequence ID" value="NZ_CP015363.1"/>
</dbReference>
<dbReference type="PRINTS" id="PR00081">
    <property type="entry name" value="GDHRDH"/>
</dbReference>
<reference evidence="3 4" key="1">
    <citation type="submission" date="2011-10" db="EMBL/GenBank/DDBJ databases">
        <title>Metabolic and evolutionary patterns in the extreme acidophile Ferroplasma acidiphilum.</title>
        <authorList>
            <person name="Golyshina O.V."/>
            <person name="Kozyavkin S.A."/>
            <person name="Tatusov R.L."/>
            <person name="Slesarev A.I."/>
            <person name="Golyshin P.N."/>
        </authorList>
    </citation>
    <scope>NUCLEOTIDE SEQUENCE [LARGE SCALE GENOMIC DNA]</scope>
    <source>
        <strain evidence="4">Y</strain>
    </source>
</reference>
<dbReference type="EMBL" id="CP015363">
    <property type="protein sequence ID" value="ARD85514.1"/>
    <property type="molecule type" value="Genomic_DNA"/>
</dbReference>
<keyword evidence="4" id="KW-1185">Reference proteome</keyword>
<keyword evidence="1" id="KW-0521">NADP</keyword>
<dbReference type="InterPro" id="IPR002347">
    <property type="entry name" value="SDR_fam"/>
</dbReference>
<evidence type="ECO:0000313" key="3">
    <source>
        <dbReference type="EMBL" id="ARD85514.1"/>
    </source>
</evidence>
<dbReference type="OrthoDB" id="194879at2157"/>
<dbReference type="PANTHER" id="PTHR43296">
    <property type="entry name" value="PEROXISOMAL 2,4-DIENOYL-COA REDUCTASE"/>
    <property type="match status" value="1"/>
</dbReference>
<dbReference type="Gene3D" id="3.40.50.720">
    <property type="entry name" value="NAD(P)-binding Rossmann-like Domain"/>
    <property type="match status" value="1"/>
</dbReference>
<sequence>MFKENLLKDKNILITGGGTGLGKQMTETFLKLGATVSIISRKEEHLTAAKEYFNNMGYKIEAVKCDIRNPDEIKNAVDLIESKTGKINVLINNAAGNFISRTEDLTPKAFDTVMGIVLHGTAYASLEMGKRWISNSMKGTILSIVATYAWTGSGYVVPSAISKAGVLALTRSLAAEWGHKGIRTVAIAPGAFKTEGAWSRLLPGDDYEKQLISGNPERRLATKEEIANIAAFLISDMASYINGEVVTADGGQALYGSSMFNMMESLPDDIWKMMRQR</sequence>
<gene>
    <name evidence="3" type="ORF">FAD_1670</name>
</gene>
<dbReference type="KEGG" id="fai:FAD_1670"/>
<dbReference type="SUPFAM" id="SSF51735">
    <property type="entry name" value="NAD(P)-binding Rossmann-fold domains"/>
    <property type="match status" value="1"/>
</dbReference>
<dbReference type="STRING" id="74969.FAD_1670"/>
<dbReference type="GO" id="GO:0009062">
    <property type="term" value="P:fatty acid catabolic process"/>
    <property type="evidence" value="ECO:0007669"/>
    <property type="project" value="InterPro"/>
</dbReference>
<evidence type="ECO:0000256" key="1">
    <source>
        <dbReference type="ARBA" id="ARBA00022857"/>
    </source>
</evidence>
<dbReference type="Proteomes" id="UP000192050">
    <property type="component" value="Chromosome"/>
</dbReference>
<name>A0A1V0N5Y6_9ARCH</name>
<evidence type="ECO:0000313" key="4">
    <source>
        <dbReference type="Proteomes" id="UP000192050"/>
    </source>
</evidence>
<dbReference type="GeneID" id="31677161"/>
<keyword evidence="2" id="KW-0560">Oxidoreductase</keyword>
<dbReference type="CDD" id="cd05369">
    <property type="entry name" value="TER_DECR_SDR_a"/>
    <property type="match status" value="1"/>
</dbReference>
<organism evidence="3 4">
    <name type="scientific">Ferroplasma acidiphilum</name>
    <dbReference type="NCBI Taxonomy" id="74969"/>
    <lineage>
        <taxon>Archaea</taxon>
        <taxon>Methanobacteriati</taxon>
        <taxon>Thermoplasmatota</taxon>
        <taxon>Thermoplasmata</taxon>
        <taxon>Thermoplasmatales</taxon>
        <taxon>Ferroplasmaceae</taxon>
        <taxon>Ferroplasma</taxon>
    </lineage>
</organism>
<dbReference type="InterPro" id="IPR045017">
    <property type="entry name" value="DECR2-like"/>
</dbReference>
<dbReference type="PRINTS" id="PR00080">
    <property type="entry name" value="SDRFAMILY"/>
</dbReference>